<proteinExistence type="predicted"/>
<comment type="caution">
    <text evidence="1">The sequence shown here is derived from an EMBL/GenBank/DDBJ whole genome shotgun (WGS) entry which is preliminary data.</text>
</comment>
<protein>
    <submittedName>
        <fullName evidence="1">Uncharacterized protein</fullName>
    </submittedName>
</protein>
<evidence type="ECO:0000313" key="1">
    <source>
        <dbReference type="EMBL" id="TVU06616.1"/>
    </source>
</evidence>
<evidence type="ECO:0000313" key="2">
    <source>
        <dbReference type="Proteomes" id="UP000324897"/>
    </source>
</evidence>
<reference evidence="1 2" key="1">
    <citation type="journal article" date="2019" name="Sci. Rep.">
        <title>A high-quality genome of Eragrostis curvula grass provides insights into Poaceae evolution and supports new strategies to enhance forage quality.</title>
        <authorList>
            <person name="Carballo J."/>
            <person name="Santos B.A.C.M."/>
            <person name="Zappacosta D."/>
            <person name="Garbus I."/>
            <person name="Selva J.P."/>
            <person name="Gallo C.A."/>
            <person name="Diaz A."/>
            <person name="Albertini E."/>
            <person name="Caccamo M."/>
            <person name="Echenique V."/>
        </authorList>
    </citation>
    <scope>NUCLEOTIDE SEQUENCE [LARGE SCALE GENOMIC DNA]</scope>
    <source>
        <strain evidence="2">cv. Victoria</strain>
        <tissue evidence="1">Leaf</tissue>
    </source>
</reference>
<dbReference type="AlphaFoldDB" id="A0A5J9T5G2"/>
<accession>A0A5J9T5G2</accession>
<dbReference type="EMBL" id="RWGY01000051">
    <property type="protein sequence ID" value="TVU06616.1"/>
    <property type="molecule type" value="Genomic_DNA"/>
</dbReference>
<sequence>MVIMCLLMSQGLLYEPKPTKLEFERLSKISVTDCPHRSIWQPAGVFGSFRTGSQLSPTGVSGNLLECPVDPNL</sequence>
<dbReference type="Proteomes" id="UP000324897">
    <property type="component" value="Unassembled WGS sequence"/>
</dbReference>
<dbReference type="Gramene" id="TVU06616">
    <property type="protein sequence ID" value="TVU06616"/>
    <property type="gene ID" value="EJB05_49840"/>
</dbReference>
<gene>
    <name evidence="1" type="ORF">EJB05_49840</name>
</gene>
<keyword evidence="2" id="KW-1185">Reference proteome</keyword>
<organism evidence="1 2">
    <name type="scientific">Eragrostis curvula</name>
    <name type="common">weeping love grass</name>
    <dbReference type="NCBI Taxonomy" id="38414"/>
    <lineage>
        <taxon>Eukaryota</taxon>
        <taxon>Viridiplantae</taxon>
        <taxon>Streptophyta</taxon>
        <taxon>Embryophyta</taxon>
        <taxon>Tracheophyta</taxon>
        <taxon>Spermatophyta</taxon>
        <taxon>Magnoliopsida</taxon>
        <taxon>Liliopsida</taxon>
        <taxon>Poales</taxon>
        <taxon>Poaceae</taxon>
        <taxon>PACMAD clade</taxon>
        <taxon>Chloridoideae</taxon>
        <taxon>Eragrostideae</taxon>
        <taxon>Eragrostidinae</taxon>
        <taxon>Eragrostis</taxon>
    </lineage>
</organism>
<name>A0A5J9T5G2_9POAL</name>